<dbReference type="InterPro" id="IPR011022">
    <property type="entry name" value="Arrestin_C-like"/>
</dbReference>
<dbReference type="GeneID" id="89951136"/>
<dbReference type="SMART" id="SM01017">
    <property type="entry name" value="Arrestin_C"/>
    <property type="match status" value="1"/>
</dbReference>
<evidence type="ECO:0000259" key="3">
    <source>
        <dbReference type="SMART" id="SM01017"/>
    </source>
</evidence>
<dbReference type="RefSeq" id="XP_064675766.1">
    <property type="nucleotide sequence ID" value="XM_064826709.1"/>
</dbReference>
<organism evidence="4 5">
    <name type="scientific">Mucor velutinosus</name>
    <dbReference type="NCBI Taxonomy" id="708070"/>
    <lineage>
        <taxon>Eukaryota</taxon>
        <taxon>Fungi</taxon>
        <taxon>Fungi incertae sedis</taxon>
        <taxon>Mucoromycota</taxon>
        <taxon>Mucoromycotina</taxon>
        <taxon>Mucoromycetes</taxon>
        <taxon>Mucorales</taxon>
        <taxon>Mucorineae</taxon>
        <taxon>Mucoraceae</taxon>
        <taxon>Mucor</taxon>
    </lineage>
</organism>
<keyword evidence="1" id="KW-0175">Coiled coil</keyword>
<dbReference type="EMBL" id="JASEJX010000039">
    <property type="protein sequence ID" value="KAK4509100.1"/>
    <property type="molecule type" value="Genomic_DNA"/>
</dbReference>
<feature type="compositionally biased region" description="Polar residues" evidence="2">
    <location>
        <begin position="722"/>
        <end position="734"/>
    </location>
</feature>
<feature type="coiled-coil region" evidence="1">
    <location>
        <begin position="557"/>
        <end position="584"/>
    </location>
</feature>
<feature type="region of interest" description="Disordered" evidence="2">
    <location>
        <begin position="694"/>
        <end position="765"/>
    </location>
</feature>
<feature type="domain" description="Arrestin C-terminal-like" evidence="3">
    <location>
        <begin position="271"/>
        <end position="413"/>
    </location>
</feature>
<protein>
    <submittedName>
        <fullName evidence="4">Phospholipid transporting ATPase</fullName>
    </submittedName>
</protein>
<feature type="region of interest" description="Disordered" evidence="2">
    <location>
        <begin position="503"/>
        <end position="556"/>
    </location>
</feature>
<comment type="caution">
    <text evidence="4">The sequence shown here is derived from an EMBL/GenBank/DDBJ whole genome shotgun (WGS) entry which is preliminary data.</text>
</comment>
<reference evidence="4 5" key="1">
    <citation type="submission" date="2022-11" db="EMBL/GenBank/DDBJ databases">
        <title>Mucor velutinosus strain NIH1002 WGS.</title>
        <authorList>
            <person name="Subramanian P."/>
            <person name="Mullikin J.C."/>
            <person name="Segre J.A."/>
            <person name="Zelazny A.M."/>
        </authorList>
    </citation>
    <scope>NUCLEOTIDE SEQUENCE [LARGE SCALE GENOMIC DNA]</scope>
    <source>
        <strain evidence="4 5">NIH1002</strain>
    </source>
</reference>
<evidence type="ECO:0000313" key="5">
    <source>
        <dbReference type="Proteomes" id="UP001304243"/>
    </source>
</evidence>
<feature type="region of interest" description="Disordered" evidence="2">
    <location>
        <begin position="454"/>
        <end position="479"/>
    </location>
</feature>
<dbReference type="Gene3D" id="2.60.40.640">
    <property type="match status" value="2"/>
</dbReference>
<sequence length="765" mass="85505">MSSINNTLTTTTTTAAATTFNRNSALSMNELTLKPWYSNLHIPSASSKNRISPVAPVPVSKSTAQEPSSPSLSHLFRKIARTPTRTLSRSNTMMSHASWKKHQQNVHIYLKSPHVVASGELAGSIVIHGDTTLVHKIKSIHLNLVGLEAVNDSSKTHQKSFSFLDLSVLQLTDSEQVTPYHVSAKATEEINKILVPFWVSLPSDLSGTYIDKKGSIQYYLKSEIQWHADKPTLHKQAVTIYSNMVLKSLKDATDLYAPVVLNNKQIWKTTKEGHVSIETSMPRSVWMSGAPIYVTVKTHNEMLSDTVCDIKLELLRKQNTYSINRLDQSLVPVTSSCETLATTCLADLGWWKPLEPASQDQVTLTIDTPPNQVTVRHQKLIDVSFSIRLSMQSVLNADTVVSDIPVMLVHPISMDPPPGNYTKSVTTSNTEECHLILQEAVTKIATQSMVSVTSTPSSVSSYRESDGNQSLSEINVPTRKKFTGMKKSLSKWGLQLSRKMSISSGLNSHSDSDQQSNAEKTKLRISSPLISSSSSLSSIRSSVSSKSSRSLQSDQANEEITKIIKNKELQAQQQQQQQQQQQEENPERSIMKFGHIMGPKRFGQQPGCLGDAGLDIRNCFNVATATEVIQCYAAEKVEISHYDDKEEGNYYILPPYLEPTQFSELIKKKEFIMAPHPEKCQLDPDMMSNSQIQQYEQDHYEPPNQEERDEQEEDTLEEPQQGQDQLHQHGSSTKRMLASSRHLRNVQRKSVQVSRDGRALLTFSK</sequence>
<gene>
    <name evidence="4" type="primary">DNF1_1</name>
    <name evidence="4" type="ORF">ATC70_007450</name>
</gene>
<keyword evidence="5" id="KW-1185">Reference proteome</keyword>
<feature type="compositionally biased region" description="Low complexity" evidence="2">
    <location>
        <begin position="524"/>
        <end position="553"/>
    </location>
</feature>
<feature type="compositionally biased region" description="Polar residues" evidence="2">
    <location>
        <begin position="503"/>
        <end position="518"/>
    </location>
</feature>
<accession>A0AAN7D761</accession>
<feature type="compositionally biased region" description="Acidic residues" evidence="2">
    <location>
        <begin position="707"/>
        <end position="717"/>
    </location>
</feature>
<proteinExistence type="predicted"/>
<dbReference type="Proteomes" id="UP001304243">
    <property type="component" value="Unassembled WGS sequence"/>
</dbReference>
<feature type="region of interest" description="Disordered" evidence="2">
    <location>
        <begin position="48"/>
        <end position="71"/>
    </location>
</feature>
<dbReference type="AlphaFoldDB" id="A0AAN7D761"/>
<evidence type="ECO:0000256" key="1">
    <source>
        <dbReference type="SAM" id="Coils"/>
    </source>
</evidence>
<evidence type="ECO:0000256" key="2">
    <source>
        <dbReference type="SAM" id="MobiDB-lite"/>
    </source>
</evidence>
<dbReference type="InterPro" id="IPR014752">
    <property type="entry name" value="Arrestin-like_C"/>
</dbReference>
<name>A0AAN7D761_9FUNG</name>
<feature type="compositionally biased region" description="Polar residues" evidence="2">
    <location>
        <begin position="60"/>
        <end position="71"/>
    </location>
</feature>
<evidence type="ECO:0000313" key="4">
    <source>
        <dbReference type="EMBL" id="KAK4509100.1"/>
    </source>
</evidence>